<name>A0ACB6Z0K0_THEGA</name>
<protein>
    <submittedName>
        <fullName evidence="1">Uncharacterized protein</fullName>
    </submittedName>
</protein>
<reference evidence="1" key="2">
    <citation type="journal article" date="2020" name="Nat. Commun.">
        <title>Large-scale genome sequencing of mycorrhizal fungi provides insights into the early evolution of symbiotic traits.</title>
        <authorList>
            <person name="Miyauchi S."/>
            <person name="Kiss E."/>
            <person name="Kuo A."/>
            <person name="Drula E."/>
            <person name="Kohler A."/>
            <person name="Sanchez-Garcia M."/>
            <person name="Morin E."/>
            <person name="Andreopoulos B."/>
            <person name="Barry K.W."/>
            <person name="Bonito G."/>
            <person name="Buee M."/>
            <person name="Carver A."/>
            <person name="Chen C."/>
            <person name="Cichocki N."/>
            <person name="Clum A."/>
            <person name="Culley D."/>
            <person name="Crous P.W."/>
            <person name="Fauchery L."/>
            <person name="Girlanda M."/>
            <person name="Hayes R.D."/>
            <person name="Keri Z."/>
            <person name="LaButti K."/>
            <person name="Lipzen A."/>
            <person name="Lombard V."/>
            <person name="Magnuson J."/>
            <person name="Maillard F."/>
            <person name="Murat C."/>
            <person name="Nolan M."/>
            <person name="Ohm R.A."/>
            <person name="Pangilinan J."/>
            <person name="Pereira M.F."/>
            <person name="Perotto S."/>
            <person name="Peter M."/>
            <person name="Pfister S."/>
            <person name="Riley R."/>
            <person name="Sitrit Y."/>
            <person name="Stielow J.B."/>
            <person name="Szollosi G."/>
            <person name="Zifcakova L."/>
            <person name="Stursova M."/>
            <person name="Spatafora J.W."/>
            <person name="Tedersoo L."/>
            <person name="Vaario L.M."/>
            <person name="Yamada A."/>
            <person name="Yan M."/>
            <person name="Wang P."/>
            <person name="Xu J."/>
            <person name="Bruns T."/>
            <person name="Baldrian P."/>
            <person name="Vilgalys R."/>
            <person name="Dunand C."/>
            <person name="Henrissat B."/>
            <person name="Grigoriev I.V."/>
            <person name="Hibbett D."/>
            <person name="Nagy L.G."/>
            <person name="Martin F.M."/>
        </authorList>
    </citation>
    <scope>NUCLEOTIDE SEQUENCE</scope>
    <source>
        <strain evidence="1">P2</strain>
    </source>
</reference>
<dbReference type="Proteomes" id="UP000886501">
    <property type="component" value="Unassembled WGS sequence"/>
</dbReference>
<reference evidence="1" key="1">
    <citation type="submission" date="2019-10" db="EMBL/GenBank/DDBJ databases">
        <authorList>
            <consortium name="DOE Joint Genome Institute"/>
            <person name="Kuo A."/>
            <person name="Miyauchi S."/>
            <person name="Kiss E."/>
            <person name="Drula E."/>
            <person name="Kohler A."/>
            <person name="Sanchez-Garcia M."/>
            <person name="Andreopoulos B."/>
            <person name="Barry K.W."/>
            <person name="Bonito G."/>
            <person name="Buee M."/>
            <person name="Carver A."/>
            <person name="Chen C."/>
            <person name="Cichocki N."/>
            <person name="Clum A."/>
            <person name="Culley D."/>
            <person name="Crous P.W."/>
            <person name="Fauchery L."/>
            <person name="Girlanda M."/>
            <person name="Hayes R."/>
            <person name="Keri Z."/>
            <person name="Labutti K."/>
            <person name="Lipzen A."/>
            <person name="Lombard V."/>
            <person name="Magnuson J."/>
            <person name="Maillard F."/>
            <person name="Morin E."/>
            <person name="Murat C."/>
            <person name="Nolan M."/>
            <person name="Ohm R."/>
            <person name="Pangilinan J."/>
            <person name="Pereira M."/>
            <person name="Perotto S."/>
            <person name="Peter M."/>
            <person name="Riley R."/>
            <person name="Sitrit Y."/>
            <person name="Stielow B."/>
            <person name="Szollosi G."/>
            <person name="Zifcakova L."/>
            <person name="Stursova M."/>
            <person name="Spatafora J.W."/>
            <person name="Tedersoo L."/>
            <person name="Vaario L.-M."/>
            <person name="Yamada A."/>
            <person name="Yan M."/>
            <person name="Wang P."/>
            <person name="Xu J."/>
            <person name="Bruns T."/>
            <person name="Baldrian P."/>
            <person name="Vilgalys R."/>
            <person name="Henrissat B."/>
            <person name="Grigoriev I.V."/>
            <person name="Hibbett D."/>
            <person name="Nagy L.G."/>
            <person name="Martin F.M."/>
        </authorList>
    </citation>
    <scope>NUCLEOTIDE SEQUENCE</scope>
    <source>
        <strain evidence="1">P2</strain>
    </source>
</reference>
<accession>A0ACB6Z0K0</accession>
<proteinExistence type="predicted"/>
<organism evidence="1 2">
    <name type="scientific">Thelephora ganbajun</name>
    <name type="common">Ganba fungus</name>
    <dbReference type="NCBI Taxonomy" id="370292"/>
    <lineage>
        <taxon>Eukaryota</taxon>
        <taxon>Fungi</taxon>
        <taxon>Dikarya</taxon>
        <taxon>Basidiomycota</taxon>
        <taxon>Agaricomycotina</taxon>
        <taxon>Agaricomycetes</taxon>
        <taxon>Thelephorales</taxon>
        <taxon>Thelephoraceae</taxon>
        <taxon>Thelephora</taxon>
    </lineage>
</organism>
<comment type="caution">
    <text evidence="1">The sequence shown here is derived from an EMBL/GenBank/DDBJ whole genome shotgun (WGS) entry which is preliminary data.</text>
</comment>
<gene>
    <name evidence="1" type="ORF">BDM02DRAFT_3123906</name>
</gene>
<dbReference type="EMBL" id="MU118297">
    <property type="protein sequence ID" value="KAF9643027.1"/>
    <property type="molecule type" value="Genomic_DNA"/>
</dbReference>
<evidence type="ECO:0000313" key="2">
    <source>
        <dbReference type="Proteomes" id="UP000886501"/>
    </source>
</evidence>
<evidence type="ECO:0000313" key="1">
    <source>
        <dbReference type="EMBL" id="KAF9643027.1"/>
    </source>
</evidence>
<sequence>MGDLYLFWKRSLCPLSARYPSVFRAARLVLVYWAPQLVVGCPRTVDRWSGCSSMVPSIPKESSEYGDDMIEDTKPVDKNAQGMKRDWIMGKVEETGRKLVVLDAH</sequence>
<keyword evidence="2" id="KW-1185">Reference proteome</keyword>